<proteinExistence type="predicted"/>
<protein>
    <recommendedName>
        <fullName evidence="3">Acyl-CoA dehydrogenase</fullName>
    </recommendedName>
</protein>
<gene>
    <name evidence="1" type="ORF">EHYA_05377</name>
</gene>
<reference evidence="1 2" key="1">
    <citation type="submission" date="2018-12" db="EMBL/GenBank/DDBJ databases">
        <title>Draft genome sequence of Embleya hyalina NBRC 13850T.</title>
        <authorList>
            <person name="Komaki H."/>
            <person name="Hosoyama A."/>
            <person name="Kimura A."/>
            <person name="Ichikawa N."/>
            <person name="Tamura T."/>
        </authorList>
    </citation>
    <scope>NUCLEOTIDE SEQUENCE [LARGE SCALE GENOMIC DNA]</scope>
    <source>
        <strain evidence="1 2">NBRC 13850</strain>
    </source>
</reference>
<evidence type="ECO:0000313" key="2">
    <source>
        <dbReference type="Proteomes" id="UP000286931"/>
    </source>
</evidence>
<evidence type="ECO:0000313" key="1">
    <source>
        <dbReference type="EMBL" id="GCD97681.1"/>
    </source>
</evidence>
<dbReference type="SUPFAM" id="SSF56645">
    <property type="entry name" value="Acyl-CoA dehydrogenase NM domain-like"/>
    <property type="match status" value="1"/>
</dbReference>
<organism evidence="1 2">
    <name type="scientific">Embleya hyalina</name>
    <dbReference type="NCBI Taxonomy" id="516124"/>
    <lineage>
        <taxon>Bacteria</taxon>
        <taxon>Bacillati</taxon>
        <taxon>Actinomycetota</taxon>
        <taxon>Actinomycetes</taxon>
        <taxon>Kitasatosporales</taxon>
        <taxon>Streptomycetaceae</taxon>
        <taxon>Embleya</taxon>
    </lineage>
</organism>
<dbReference type="Gene3D" id="2.40.110.10">
    <property type="entry name" value="Butyryl-CoA Dehydrogenase, subunit A, domain 2"/>
    <property type="match status" value="1"/>
</dbReference>
<sequence length="255" mass="26771">MGVWAAEPPGSRVTAERLDGGRWRLHGTRRWCWGARICTHALVTANAPDGPRLFAFDLGTPGHRALPDSWPAIAMAASETLDVELDAMVAELVGHVGAYLDRPGSEHGGVGVAACWYGGARAVAGPLLDAAGRDRLDPHGLAHLGAVDLAPTVADTLLATAAAQIDADPDDRSKGARARALRVRAGVERTCAEVLEHVGRALGAGPLCHDARHARAVADLTVYTRRHHAERDLARLGSLRAAEAAATCDPAKATR</sequence>
<keyword evidence="2" id="KW-1185">Reference proteome</keyword>
<accession>A0A401YSV2</accession>
<dbReference type="Proteomes" id="UP000286931">
    <property type="component" value="Unassembled WGS sequence"/>
</dbReference>
<dbReference type="GO" id="GO:0016627">
    <property type="term" value="F:oxidoreductase activity, acting on the CH-CH group of donors"/>
    <property type="evidence" value="ECO:0007669"/>
    <property type="project" value="InterPro"/>
</dbReference>
<dbReference type="InterPro" id="IPR046373">
    <property type="entry name" value="Acyl-CoA_Oxase/DH_mid-dom_sf"/>
</dbReference>
<evidence type="ECO:0008006" key="3">
    <source>
        <dbReference type="Google" id="ProtNLM"/>
    </source>
</evidence>
<name>A0A401YSV2_9ACTN</name>
<dbReference type="EMBL" id="BIFH01000025">
    <property type="protein sequence ID" value="GCD97681.1"/>
    <property type="molecule type" value="Genomic_DNA"/>
</dbReference>
<dbReference type="AlphaFoldDB" id="A0A401YSV2"/>
<comment type="caution">
    <text evidence="1">The sequence shown here is derived from an EMBL/GenBank/DDBJ whole genome shotgun (WGS) entry which is preliminary data.</text>
</comment>
<dbReference type="InterPro" id="IPR009100">
    <property type="entry name" value="AcylCoA_DH/oxidase_NM_dom_sf"/>
</dbReference>